<reference evidence="2 3" key="1">
    <citation type="submission" date="2013-11" db="EMBL/GenBank/DDBJ databases">
        <title>The Genome Sequence of Phytophthora parasitica CJ01A1.</title>
        <authorList>
            <consortium name="The Broad Institute Genomics Platform"/>
            <person name="Russ C."/>
            <person name="Tyler B."/>
            <person name="Panabieres F."/>
            <person name="Shan W."/>
            <person name="Tripathy S."/>
            <person name="Grunwald N."/>
            <person name="Machado M."/>
            <person name="Johnson C.S."/>
            <person name="Walker B."/>
            <person name="Young S.K."/>
            <person name="Zeng Q."/>
            <person name="Gargeya S."/>
            <person name="Fitzgerald M."/>
            <person name="Haas B."/>
            <person name="Abouelleil A."/>
            <person name="Allen A.W."/>
            <person name="Alvarado L."/>
            <person name="Arachchi H.M."/>
            <person name="Berlin A.M."/>
            <person name="Chapman S.B."/>
            <person name="Gainer-Dewar J."/>
            <person name="Goldberg J."/>
            <person name="Griggs A."/>
            <person name="Gujja S."/>
            <person name="Hansen M."/>
            <person name="Howarth C."/>
            <person name="Imamovic A."/>
            <person name="Ireland A."/>
            <person name="Larimer J."/>
            <person name="McCowan C."/>
            <person name="Murphy C."/>
            <person name="Pearson M."/>
            <person name="Poon T.W."/>
            <person name="Priest M."/>
            <person name="Roberts A."/>
            <person name="Saif S."/>
            <person name="Shea T."/>
            <person name="Sisk P."/>
            <person name="Sykes S."/>
            <person name="Wortman J."/>
            <person name="Nusbaum C."/>
            <person name="Birren B."/>
        </authorList>
    </citation>
    <scope>NUCLEOTIDE SEQUENCE [LARGE SCALE GENOMIC DNA]</scope>
    <source>
        <strain evidence="2 3">CJ01A1</strain>
    </source>
</reference>
<dbReference type="AlphaFoldDB" id="W2XQB1"/>
<dbReference type="Proteomes" id="UP000018958">
    <property type="component" value="Unassembled WGS sequence"/>
</dbReference>
<accession>W2XQB1</accession>
<name>W2XQB1_PHYNI</name>
<comment type="caution">
    <text evidence="2">The sequence shown here is derived from an EMBL/GenBank/DDBJ whole genome shotgun (WGS) entry which is preliminary data.</text>
</comment>
<evidence type="ECO:0008006" key="4">
    <source>
        <dbReference type="Google" id="ProtNLM"/>
    </source>
</evidence>
<evidence type="ECO:0000313" key="2">
    <source>
        <dbReference type="EMBL" id="ETP24682.1"/>
    </source>
</evidence>
<evidence type="ECO:0000256" key="1">
    <source>
        <dbReference type="SAM" id="MobiDB-lite"/>
    </source>
</evidence>
<proteinExistence type="predicted"/>
<protein>
    <recommendedName>
        <fullName evidence="4">FAR1 domain-containing protein</fullName>
    </recommendedName>
</protein>
<dbReference type="EMBL" id="ANIX01000496">
    <property type="protein sequence ID" value="ETP24682.1"/>
    <property type="molecule type" value="Genomic_DNA"/>
</dbReference>
<dbReference type="OrthoDB" id="93417at2759"/>
<evidence type="ECO:0000313" key="3">
    <source>
        <dbReference type="Proteomes" id="UP000018958"/>
    </source>
</evidence>
<organism evidence="2 3">
    <name type="scientific">Phytophthora nicotianae CJ01A1</name>
    <dbReference type="NCBI Taxonomy" id="1317063"/>
    <lineage>
        <taxon>Eukaryota</taxon>
        <taxon>Sar</taxon>
        <taxon>Stramenopiles</taxon>
        <taxon>Oomycota</taxon>
        <taxon>Peronosporomycetes</taxon>
        <taxon>Peronosporales</taxon>
        <taxon>Peronosporaceae</taxon>
        <taxon>Phytophthora</taxon>
    </lineage>
</organism>
<feature type="region of interest" description="Disordered" evidence="1">
    <location>
        <begin position="43"/>
        <end position="62"/>
    </location>
</feature>
<sequence>MCIRSDQSLSHCNLKGRHFKVSRQKVEGNKNGDIRTRLFACDRSGKPKNTRHLREEDRVRTMRGSKRIGCPMRIKIVAVDENNTEGPWKLHTPAMEALSTIIQRL</sequence>
<gene>
    <name evidence="2" type="ORF">F441_02361</name>
</gene>